<organism evidence="2 3">
    <name type="scientific">Leishmania donovani</name>
    <dbReference type="NCBI Taxonomy" id="5661"/>
    <lineage>
        <taxon>Eukaryota</taxon>
        <taxon>Discoba</taxon>
        <taxon>Euglenozoa</taxon>
        <taxon>Kinetoplastea</taxon>
        <taxon>Metakinetoplastina</taxon>
        <taxon>Trypanosomatida</taxon>
        <taxon>Trypanosomatidae</taxon>
        <taxon>Leishmaniinae</taxon>
        <taxon>Leishmania</taxon>
    </lineage>
</organism>
<protein>
    <submittedName>
        <fullName evidence="2">PIF1-like helicase, putative</fullName>
    </submittedName>
</protein>
<dbReference type="VEuPathDB" id="TriTrypDB:LdCL_100010200"/>
<evidence type="ECO:0000313" key="2">
    <source>
        <dbReference type="EMBL" id="AYU76656.1"/>
    </source>
</evidence>
<dbReference type="EMBL" id="CP029509">
    <property type="protein sequence ID" value="AYU76656.1"/>
    <property type="molecule type" value="Genomic_DNA"/>
</dbReference>
<accession>A0A3S5H6F8</accession>
<reference evidence="2 3" key="1">
    <citation type="journal article" date="2018" name="Sci. Rep.">
        <title>A complete Leishmania donovani reference genome identifies novel genetic variations associated with virulence.</title>
        <authorList>
            <person name="Lypaczewski P."/>
            <person name="Hoshizaki J."/>
            <person name="Zhang W.-W."/>
            <person name="McCall L.-I."/>
            <person name="Torcivia-Rodriguez J."/>
            <person name="Simonyan V."/>
            <person name="Kaur A."/>
            <person name="Dewar K."/>
            <person name="Matlashewski G."/>
        </authorList>
    </citation>
    <scope>NUCLEOTIDE SEQUENCE [LARGE SCALE GENOMIC DNA]</scope>
    <source>
        <strain evidence="2 3">LdCL</strain>
    </source>
</reference>
<gene>
    <name evidence="2" type="ORF">LdCL_100010200</name>
</gene>
<dbReference type="OrthoDB" id="268375at2759"/>
<evidence type="ECO:0000313" key="3">
    <source>
        <dbReference type="Proteomes" id="UP000274082"/>
    </source>
</evidence>
<proteinExistence type="predicted"/>
<feature type="region of interest" description="Disordered" evidence="1">
    <location>
        <begin position="70"/>
        <end position="104"/>
    </location>
</feature>
<dbReference type="GO" id="GO:0004386">
    <property type="term" value="F:helicase activity"/>
    <property type="evidence" value="ECO:0007669"/>
    <property type="project" value="UniProtKB-KW"/>
</dbReference>
<dbReference type="Proteomes" id="UP000274082">
    <property type="component" value="Chromosome 10"/>
</dbReference>
<feature type="compositionally biased region" description="Basic residues" evidence="1">
    <location>
        <begin position="88"/>
        <end position="99"/>
    </location>
</feature>
<evidence type="ECO:0000256" key="1">
    <source>
        <dbReference type="SAM" id="MobiDB-lite"/>
    </source>
</evidence>
<dbReference type="AlphaFoldDB" id="A0A3S5H6F8"/>
<keyword evidence="3" id="KW-1185">Reference proteome</keyword>
<feature type="compositionally biased region" description="Pro residues" evidence="1">
    <location>
        <begin position="74"/>
        <end position="83"/>
    </location>
</feature>
<sequence length="296" mass="30711">MRDGVHRFGPRGLARCVDCVEGGGGDSAVRRHAHNPRHALIHGSSAVPAAIPLPSLSASLWVRLLPGAPLTPSRQPPFRPRSNPPNGHCHHHHSTHARTHTASSSATSLVVPPLLCSTPARRCVAHSSVGATPHWAGETTRTGEGGRCCCSPAPCLSHCLGWPPLHGALVGALRPLVGGRACTRAPMGPLVSAPGLLASLSVPRPAVLRQRTPAQLMRTAHPSRGDGGERRACGTSTHAVTAAVVPTRFPWSLACSVPASLSARRSTLRGADGRSANQNCTEDALLCAVAVPLVVV</sequence>
<name>A0A3S5H6F8_LEIDO</name>